<dbReference type="PROSITE" id="PS01129">
    <property type="entry name" value="PSI_RLU"/>
    <property type="match status" value="1"/>
</dbReference>
<dbReference type="PANTHER" id="PTHR21600:SF40">
    <property type="entry name" value="PSEUDOURIDYLATE SYNTHASE RPUSD2"/>
    <property type="match status" value="1"/>
</dbReference>
<evidence type="ECO:0000313" key="9">
    <source>
        <dbReference type="RefSeq" id="XP_003748344.1"/>
    </source>
</evidence>
<feature type="compositionally biased region" description="Basic and acidic residues" evidence="6">
    <location>
        <begin position="13"/>
        <end position="28"/>
    </location>
</feature>
<dbReference type="SUPFAM" id="SSF55120">
    <property type="entry name" value="Pseudouridine synthase"/>
    <property type="match status" value="1"/>
</dbReference>
<feature type="active site" evidence="3">
    <location>
        <position position="198"/>
    </location>
</feature>
<protein>
    <recommendedName>
        <fullName evidence="5">Pseudouridine synthase</fullName>
        <ecNumber evidence="5">5.4.99.-</ecNumber>
    </recommendedName>
</protein>
<feature type="domain" description="RNA-binding S4" evidence="7">
    <location>
        <begin position="86"/>
        <end position="148"/>
    </location>
</feature>
<evidence type="ECO:0000256" key="5">
    <source>
        <dbReference type="RuleBase" id="RU362028"/>
    </source>
</evidence>
<dbReference type="RefSeq" id="XP_003748344.1">
    <property type="nucleotide sequence ID" value="XM_003748296.2"/>
</dbReference>
<dbReference type="NCBIfam" id="TIGR00005">
    <property type="entry name" value="rluA_subfam"/>
    <property type="match status" value="1"/>
</dbReference>
<dbReference type="GO" id="GO:0009982">
    <property type="term" value="F:pseudouridine synthase activity"/>
    <property type="evidence" value="ECO:0007669"/>
    <property type="project" value="InterPro"/>
</dbReference>
<dbReference type="Pfam" id="PF00849">
    <property type="entry name" value="PseudoU_synth_2"/>
    <property type="match status" value="1"/>
</dbReference>
<dbReference type="Gene3D" id="3.30.2350.10">
    <property type="entry name" value="Pseudouridine synthase"/>
    <property type="match status" value="1"/>
</dbReference>
<evidence type="ECO:0000256" key="2">
    <source>
        <dbReference type="ARBA" id="ARBA00023235"/>
    </source>
</evidence>
<accession>A0AAJ6QYU3</accession>
<feature type="region of interest" description="Disordered" evidence="6">
    <location>
        <begin position="364"/>
        <end position="383"/>
    </location>
</feature>
<dbReference type="GeneID" id="100904632"/>
<keyword evidence="8" id="KW-1185">Reference proteome</keyword>
<dbReference type="GO" id="GO:0003723">
    <property type="term" value="F:RNA binding"/>
    <property type="evidence" value="ECO:0007669"/>
    <property type="project" value="UniProtKB-KW"/>
</dbReference>
<comment type="catalytic activity">
    <reaction evidence="5">
        <text>a uridine in RNA = a pseudouridine in RNA</text>
        <dbReference type="Rhea" id="RHEA:48348"/>
        <dbReference type="Rhea" id="RHEA-COMP:12068"/>
        <dbReference type="Rhea" id="RHEA-COMP:12069"/>
        <dbReference type="ChEBI" id="CHEBI:65314"/>
        <dbReference type="ChEBI" id="CHEBI:65315"/>
    </reaction>
</comment>
<dbReference type="CDD" id="cd00165">
    <property type="entry name" value="S4"/>
    <property type="match status" value="1"/>
</dbReference>
<evidence type="ECO:0000256" key="4">
    <source>
        <dbReference type="PROSITE-ProRule" id="PRU00182"/>
    </source>
</evidence>
<dbReference type="InterPro" id="IPR050188">
    <property type="entry name" value="RluA_PseudoU_synthase"/>
</dbReference>
<name>A0AAJ6QYU3_9ACAR</name>
<dbReference type="InterPro" id="IPR020103">
    <property type="entry name" value="PsdUridine_synth_cat_dom_sf"/>
</dbReference>
<keyword evidence="2 5" id="KW-0413">Isomerase</keyword>
<dbReference type="GO" id="GO:0000455">
    <property type="term" value="P:enzyme-directed rRNA pseudouridine synthesis"/>
    <property type="evidence" value="ECO:0007669"/>
    <property type="project" value="TreeGrafter"/>
</dbReference>
<comment type="similarity">
    <text evidence="1 5">Belongs to the pseudouridine synthase RluA family.</text>
</comment>
<feature type="compositionally biased region" description="Basic and acidic residues" evidence="6">
    <location>
        <begin position="40"/>
        <end position="50"/>
    </location>
</feature>
<evidence type="ECO:0000259" key="7">
    <source>
        <dbReference type="SMART" id="SM00363"/>
    </source>
</evidence>
<dbReference type="AlphaFoldDB" id="A0AAJ6QYU3"/>
<dbReference type="Proteomes" id="UP000694867">
    <property type="component" value="Unplaced"/>
</dbReference>
<dbReference type="InterPro" id="IPR006224">
    <property type="entry name" value="PsdUridine_synth_RluA-like_CS"/>
</dbReference>
<dbReference type="InterPro" id="IPR006145">
    <property type="entry name" value="PsdUridine_synth_RsuA/RluA"/>
</dbReference>
<organism evidence="8 9">
    <name type="scientific">Galendromus occidentalis</name>
    <name type="common">western predatory mite</name>
    <dbReference type="NCBI Taxonomy" id="34638"/>
    <lineage>
        <taxon>Eukaryota</taxon>
        <taxon>Metazoa</taxon>
        <taxon>Ecdysozoa</taxon>
        <taxon>Arthropoda</taxon>
        <taxon>Chelicerata</taxon>
        <taxon>Arachnida</taxon>
        <taxon>Acari</taxon>
        <taxon>Parasitiformes</taxon>
        <taxon>Mesostigmata</taxon>
        <taxon>Gamasina</taxon>
        <taxon>Phytoseioidea</taxon>
        <taxon>Phytoseiidae</taxon>
        <taxon>Typhlodrominae</taxon>
        <taxon>Galendromus</taxon>
    </lineage>
</organism>
<evidence type="ECO:0000313" key="8">
    <source>
        <dbReference type="Proteomes" id="UP000694867"/>
    </source>
</evidence>
<dbReference type="InterPro" id="IPR006225">
    <property type="entry name" value="PsdUridine_synth_RluC/D"/>
</dbReference>
<keyword evidence="4" id="KW-0694">RNA-binding</keyword>
<evidence type="ECO:0000256" key="1">
    <source>
        <dbReference type="ARBA" id="ARBA00010876"/>
    </source>
</evidence>
<feature type="compositionally biased region" description="Polar residues" evidence="6">
    <location>
        <begin position="365"/>
        <end position="382"/>
    </location>
</feature>
<comment type="function">
    <text evidence="5">Responsible for synthesis of pseudouridine from uracil.</text>
</comment>
<dbReference type="KEGG" id="goe:100904632"/>
<gene>
    <name evidence="9" type="primary">LOC100904632</name>
</gene>
<proteinExistence type="inferred from homology"/>
<dbReference type="PROSITE" id="PS50889">
    <property type="entry name" value="S4"/>
    <property type="match status" value="1"/>
</dbReference>
<sequence length="465" mass="53619">MSTLTEVKPVAGEIRESTDEQNEKRKLTESGTAAGTDDTPEAKRMRTDGSCENRESGYYFQNGLRKVYPYMFQYQVFAKGRWVGRTVLDVFSTEFRAHSKEYYEEAIKSGQIRVNGEPVDLTYRFKDNDKVTNETHRHEVPVIGCPIKIIYEDKNMLVVDKPPSIPVHPCSRYRLNSMLKILSEENGYSSLHTLHRLDRLTSGVLMFAKTKERSLFMDELIRTRHVTKQYLCRVRGEFPDGEITVAKPIEVYSYKIGVSGVKEGGRDCTTIFEKLSFNGKSSVVLARPKQGRMHQIRVHLQYLGHPIVRDPLYNDEAFGSNRAKGGLTEKTPEELVDELMKRHTLENWLTPMSDAELENRKATFGQANPSSDTPGSPATSSAEDFFKNYPENLEHYITDDFRKTLRGYDPSKMQYVESCPECQQRYIDPSPEDLTMYLHCYSYKGEDFEYTASWPNWAREDWVLD</sequence>
<evidence type="ECO:0000256" key="3">
    <source>
        <dbReference type="PIRSR" id="PIRSR606225-1"/>
    </source>
</evidence>
<dbReference type="InterPro" id="IPR002942">
    <property type="entry name" value="S4_RNA-bd"/>
</dbReference>
<evidence type="ECO:0000256" key="6">
    <source>
        <dbReference type="SAM" id="MobiDB-lite"/>
    </source>
</evidence>
<dbReference type="SMART" id="SM00363">
    <property type="entry name" value="S4"/>
    <property type="match status" value="1"/>
</dbReference>
<dbReference type="CDD" id="cd02557">
    <property type="entry name" value="PseudoU_synth_ScRIB2"/>
    <property type="match status" value="1"/>
</dbReference>
<dbReference type="EC" id="5.4.99.-" evidence="5"/>
<reference evidence="9" key="1">
    <citation type="submission" date="2025-08" db="UniProtKB">
        <authorList>
            <consortium name="RefSeq"/>
        </authorList>
    </citation>
    <scope>IDENTIFICATION</scope>
</reference>
<feature type="region of interest" description="Disordered" evidence="6">
    <location>
        <begin position="1"/>
        <end position="50"/>
    </location>
</feature>
<dbReference type="PANTHER" id="PTHR21600">
    <property type="entry name" value="MITOCHONDRIAL RNA PSEUDOURIDINE SYNTHASE"/>
    <property type="match status" value="1"/>
</dbReference>